<evidence type="ECO:0000313" key="3">
    <source>
        <dbReference type="Proteomes" id="UP000308705"/>
    </source>
</evidence>
<evidence type="ECO:0000313" key="2">
    <source>
        <dbReference type="EMBL" id="TKK86283.1"/>
    </source>
</evidence>
<dbReference type="AlphaFoldDB" id="A0A4V5UZ70"/>
<dbReference type="InterPro" id="IPR029058">
    <property type="entry name" value="AB_hydrolase_fold"/>
</dbReference>
<dbReference type="GO" id="GO:0016787">
    <property type="term" value="F:hydrolase activity"/>
    <property type="evidence" value="ECO:0007669"/>
    <property type="project" value="UniProtKB-KW"/>
</dbReference>
<dbReference type="OrthoDB" id="8111537at2"/>
<protein>
    <submittedName>
        <fullName evidence="2">Alpha/beta hydrolase</fullName>
    </submittedName>
</protein>
<dbReference type="PANTHER" id="PTHR12277">
    <property type="entry name" value="ALPHA/BETA HYDROLASE DOMAIN-CONTAINING PROTEIN"/>
    <property type="match status" value="1"/>
</dbReference>
<dbReference type="SUPFAM" id="SSF53474">
    <property type="entry name" value="alpha/beta-Hydrolases"/>
    <property type="match status" value="1"/>
</dbReference>
<dbReference type="Gene3D" id="3.40.50.1820">
    <property type="entry name" value="alpha/beta hydrolase"/>
    <property type="match status" value="1"/>
</dbReference>
<comment type="caution">
    <text evidence="2">The sequence shown here is derived from an EMBL/GenBank/DDBJ whole genome shotgun (WGS) entry which is preliminary data.</text>
</comment>
<dbReference type="Proteomes" id="UP000308705">
    <property type="component" value="Unassembled WGS sequence"/>
</dbReference>
<accession>A0A4V5UZ70</accession>
<dbReference type="Pfam" id="PF00561">
    <property type="entry name" value="Abhydrolase_1"/>
    <property type="match status" value="1"/>
</dbReference>
<proteinExistence type="predicted"/>
<dbReference type="InterPro" id="IPR000073">
    <property type="entry name" value="AB_hydrolase_1"/>
</dbReference>
<sequence>MVARMRTKWRRRVLLGTSGTVVVVALALGAAGYYYSGLVIDPVHASSYPIEVTAVGDGQVTLKGGGDTGAPGTYGLTWAGGNAVLGEAISVGAGTVTRRLEKIRTGDLRPGVFAYLDRWMWGEGTPESVGVPYEEVGVKSPLGVFPAWRTEGTSDTWVIAVHGRNGGRGEALRVLPTLHELGHPVLAISYRNDEGAPASPDGRFHLGDTEWEDVRAAMDYARTRGAKKFVLYGWSMGGGISAMTARRLPGADITALILDSPVLDWRSPIALGARQMGVPGLLTTVGQWVITARTGLSFDDLDHVEHAAEFDLPILIFVDHDDATVPVDRAQAFARARPDVTTLVETKGGGHTGSWNVDPDAYERAVRDFLRSPR</sequence>
<feature type="domain" description="AB hydrolase-1" evidence="1">
    <location>
        <begin position="157"/>
        <end position="268"/>
    </location>
</feature>
<gene>
    <name evidence="2" type="ORF">FDA94_22455</name>
</gene>
<dbReference type="PANTHER" id="PTHR12277:SF79">
    <property type="entry name" value="XAA-PRO DIPEPTIDYL-PEPTIDASE-RELATED"/>
    <property type="match status" value="1"/>
</dbReference>
<dbReference type="EMBL" id="SZQA01000022">
    <property type="protein sequence ID" value="TKK86283.1"/>
    <property type="molecule type" value="Genomic_DNA"/>
</dbReference>
<organism evidence="2 3">
    <name type="scientific">Herbidospora galbida</name>
    <dbReference type="NCBI Taxonomy" id="2575442"/>
    <lineage>
        <taxon>Bacteria</taxon>
        <taxon>Bacillati</taxon>
        <taxon>Actinomycetota</taxon>
        <taxon>Actinomycetes</taxon>
        <taxon>Streptosporangiales</taxon>
        <taxon>Streptosporangiaceae</taxon>
        <taxon>Herbidospora</taxon>
    </lineage>
</organism>
<keyword evidence="2" id="KW-0378">Hydrolase</keyword>
<reference evidence="2 3" key="1">
    <citation type="submission" date="2019-04" db="EMBL/GenBank/DDBJ databases">
        <title>Herbidospora sp. NEAU-GS14.nov., a novel actinomycete isolated from soil.</title>
        <authorList>
            <person name="Han L."/>
        </authorList>
    </citation>
    <scope>NUCLEOTIDE SEQUENCE [LARGE SCALE GENOMIC DNA]</scope>
    <source>
        <strain evidence="2 3">NEAU-GS14</strain>
    </source>
</reference>
<keyword evidence="3" id="KW-1185">Reference proteome</keyword>
<name>A0A4V5UZ70_9ACTN</name>
<evidence type="ECO:0000259" key="1">
    <source>
        <dbReference type="Pfam" id="PF00561"/>
    </source>
</evidence>